<evidence type="ECO:0000313" key="2">
    <source>
        <dbReference type="EMBL" id="QIP40625.1"/>
    </source>
</evidence>
<feature type="compositionally biased region" description="Polar residues" evidence="1">
    <location>
        <begin position="1"/>
        <end position="10"/>
    </location>
</feature>
<evidence type="ECO:0000313" key="3">
    <source>
        <dbReference type="Proteomes" id="UP000502345"/>
    </source>
</evidence>
<accession>A0A6G9CU87</accession>
<protein>
    <submittedName>
        <fullName evidence="2">Uncharacterized protein</fullName>
    </submittedName>
</protein>
<reference evidence="2 3" key="1">
    <citation type="submission" date="2020-03" db="EMBL/GenBank/DDBJ databases">
        <title>Screen low temperature-resistant strains for efficient degradation of petroleum hydrocarbons under the low temperature.</title>
        <authorList>
            <person name="Wang Y."/>
            <person name="Chen J."/>
        </authorList>
    </citation>
    <scope>NUCLEOTIDE SEQUENCE [LARGE SCALE GENOMIC DNA]</scope>
    <source>
        <strain evidence="2 3">KB1</strain>
    </source>
</reference>
<organism evidence="2 3">
    <name type="scientific">Rhodococcus erythropolis</name>
    <name type="common">Arthrobacter picolinophilus</name>
    <dbReference type="NCBI Taxonomy" id="1833"/>
    <lineage>
        <taxon>Bacteria</taxon>
        <taxon>Bacillati</taxon>
        <taxon>Actinomycetota</taxon>
        <taxon>Actinomycetes</taxon>
        <taxon>Mycobacteriales</taxon>
        <taxon>Nocardiaceae</taxon>
        <taxon>Rhodococcus</taxon>
        <taxon>Rhodococcus erythropolis group</taxon>
    </lineage>
</organism>
<feature type="region of interest" description="Disordered" evidence="1">
    <location>
        <begin position="1"/>
        <end position="20"/>
    </location>
</feature>
<dbReference type="EMBL" id="CP050124">
    <property type="protein sequence ID" value="QIP40625.1"/>
    <property type="molecule type" value="Genomic_DNA"/>
</dbReference>
<evidence type="ECO:0000256" key="1">
    <source>
        <dbReference type="SAM" id="MobiDB-lite"/>
    </source>
</evidence>
<dbReference type="Proteomes" id="UP000502345">
    <property type="component" value="Chromosome"/>
</dbReference>
<name>A0A6G9CU87_RHOER</name>
<feature type="compositionally biased region" description="Polar residues" evidence="1">
    <location>
        <begin position="164"/>
        <end position="174"/>
    </location>
</feature>
<proteinExistence type="predicted"/>
<feature type="region of interest" description="Disordered" evidence="1">
    <location>
        <begin position="153"/>
        <end position="174"/>
    </location>
</feature>
<gene>
    <name evidence="2" type="ORF">G9444_3381</name>
</gene>
<dbReference type="AlphaFoldDB" id="A0A6G9CU87"/>
<sequence>MQRFSRSWTSRSRHCHPPSTTRARAVQALDHIEDLLVLLAPRVRFDTSTSDLTLIRGQQRTWTDYVSVATDEIRHFSTNSAQVQRRLRAVFATLLEACPPDQHPPLLERVDALDAQLNREWTGALDLRLASVADPQGLGSEAGATGRIHPLIIGSSELPDDRSSGQAESRSQPT</sequence>